<dbReference type="RefSeq" id="WP_154305988.1">
    <property type="nucleotide sequence ID" value="NZ_WKKI01000002.1"/>
</dbReference>
<comment type="caution">
    <text evidence="2">The sequence shown here is derived from an EMBL/GenBank/DDBJ whole genome shotgun (WGS) entry which is preliminary data.</text>
</comment>
<keyword evidence="3" id="KW-1185">Reference proteome</keyword>
<dbReference type="Proteomes" id="UP000448867">
    <property type="component" value="Unassembled WGS sequence"/>
</dbReference>
<dbReference type="AlphaFoldDB" id="A0A7X2IWE6"/>
<accession>A0A7X2IWE6</accession>
<evidence type="ECO:0000313" key="2">
    <source>
        <dbReference type="EMBL" id="MRX70855.1"/>
    </source>
</evidence>
<evidence type="ECO:0000313" key="3">
    <source>
        <dbReference type="Proteomes" id="UP000448867"/>
    </source>
</evidence>
<sequence>MNGMLEQLKEQLMARIDTDDLLEVDKVNRYIKLRELDLACSEAIDKDGATIVIENGSQRFIKAHPSMNEKSKLNSQMIALEKSINFTNGSLVPASPASSVEGKQGDYEPGDLV</sequence>
<name>A0A7X2IWE6_9BACI</name>
<dbReference type="EMBL" id="WKKI01000002">
    <property type="protein sequence ID" value="MRX70855.1"/>
    <property type="molecule type" value="Genomic_DNA"/>
</dbReference>
<protein>
    <submittedName>
        <fullName evidence="2">Terminase</fullName>
    </submittedName>
</protein>
<organism evidence="2 3">
    <name type="scientific">Metabacillus lacus</name>
    <dbReference type="NCBI Taxonomy" id="1983721"/>
    <lineage>
        <taxon>Bacteria</taxon>
        <taxon>Bacillati</taxon>
        <taxon>Bacillota</taxon>
        <taxon>Bacilli</taxon>
        <taxon>Bacillales</taxon>
        <taxon>Bacillaceae</taxon>
        <taxon>Metabacillus</taxon>
    </lineage>
</organism>
<evidence type="ECO:0000256" key="1">
    <source>
        <dbReference type="SAM" id="MobiDB-lite"/>
    </source>
</evidence>
<reference evidence="2 3" key="1">
    <citation type="submission" date="2019-11" db="EMBL/GenBank/DDBJ databases">
        <title>Bacillus lacus genome.</title>
        <authorList>
            <person name="Allen C.J."/>
            <person name="Newman J.D."/>
        </authorList>
    </citation>
    <scope>NUCLEOTIDE SEQUENCE [LARGE SCALE GENOMIC DNA]</scope>
    <source>
        <strain evidence="2 3">KCTC 33946</strain>
    </source>
</reference>
<proteinExistence type="predicted"/>
<feature type="region of interest" description="Disordered" evidence="1">
    <location>
        <begin position="90"/>
        <end position="113"/>
    </location>
</feature>
<gene>
    <name evidence="2" type="ORF">GJU40_01570</name>
</gene>
<dbReference type="OrthoDB" id="2877109at2"/>